<feature type="compositionally biased region" description="Basic and acidic residues" evidence="1">
    <location>
        <begin position="415"/>
        <end position="431"/>
    </location>
</feature>
<organism evidence="2 3">
    <name type="scientific">Arachis hypogaea</name>
    <name type="common">Peanut</name>
    <dbReference type="NCBI Taxonomy" id="3818"/>
    <lineage>
        <taxon>Eukaryota</taxon>
        <taxon>Viridiplantae</taxon>
        <taxon>Streptophyta</taxon>
        <taxon>Embryophyta</taxon>
        <taxon>Tracheophyta</taxon>
        <taxon>Spermatophyta</taxon>
        <taxon>Magnoliopsida</taxon>
        <taxon>eudicotyledons</taxon>
        <taxon>Gunneridae</taxon>
        <taxon>Pentapetalae</taxon>
        <taxon>rosids</taxon>
        <taxon>fabids</taxon>
        <taxon>Fabales</taxon>
        <taxon>Fabaceae</taxon>
        <taxon>Papilionoideae</taxon>
        <taxon>50 kb inversion clade</taxon>
        <taxon>dalbergioids sensu lato</taxon>
        <taxon>Dalbergieae</taxon>
        <taxon>Pterocarpus clade</taxon>
        <taxon>Arachis</taxon>
    </lineage>
</organism>
<evidence type="ECO:0000313" key="3">
    <source>
        <dbReference type="Proteomes" id="UP000289738"/>
    </source>
</evidence>
<dbReference type="Proteomes" id="UP000289738">
    <property type="component" value="Chromosome B01"/>
</dbReference>
<dbReference type="GO" id="GO:0010073">
    <property type="term" value="P:meristem maintenance"/>
    <property type="evidence" value="ECO:0007669"/>
    <property type="project" value="InterPro"/>
</dbReference>
<protein>
    <recommendedName>
        <fullName evidence="4">Aminotransferase-like plant mobile domain-containing protein</fullName>
    </recommendedName>
</protein>
<evidence type="ECO:0000256" key="1">
    <source>
        <dbReference type="SAM" id="MobiDB-lite"/>
    </source>
</evidence>
<evidence type="ECO:0000313" key="2">
    <source>
        <dbReference type="EMBL" id="RYR28420.1"/>
    </source>
</evidence>
<reference evidence="2 3" key="1">
    <citation type="submission" date="2019-01" db="EMBL/GenBank/DDBJ databases">
        <title>Sequencing of cultivated peanut Arachis hypogaea provides insights into genome evolution and oil improvement.</title>
        <authorList>
            <person name="Chen X."/>
        </authorList>
    </citation>
    <scope>NUCLEOTIDE SEQUENCE [LARGE SCALE GENOMIC DNA]</scope>
    <source>
        <strain evidence="3">cv. Fuhuasheng</strain>
        <tissue evidence="2">Leaves</tissue>
    </source>
</reference>
<accession>A0A445APW3</accession>
<feature type="region of interest" description="Disordered" evidence="1">
    <location>
        <begin position="339"/>
        <end position="440"/>
    </location>
</feature>
<dbReference type="AlphaFoldDB" id="A0A445APW3"/>
<dbReference type="PANTHER" id="PTHR46033">
    <property type="entry name" value="PROTEIN MAIN-LIKE 2"/>
    <property type="match status" value="1"/>
</dbReference>
<dbReference type="EMBL" id="SDMP01000011">
    <property type="protein sequence ID" value="RYR28420.1"/>
    <property type="molecule type" value="Genomic_DNA"/>
</dbReference>
<gene>
    <name evidence="2" type="ORF">Ahy_B01g052541</name>
</gene>
<keyword evidence="3" id="KW-1185">Reference proteome</keyword>
<feature type="compositionally biased region" description="Basic residues" evidence="1">
    <location>
        <begin position="378"/>
        <end position="388"/>
    </location>
</feature>
<name>A0A445APW3_ARAHY</name>
<evidence type="ECO:0008006" key="4">
    <source>
        <dbReference type="Google" id="ProtNLM"/>
    </source>
</evidence>
<dbReference type="PANTHER" id="PTHR46033:SF8">
    <property type="entry name" value="PROTEIN MAINTENANCE OF MERISTEMS-LIKE"/>
    <property type="match status" value="1"/>
</dbReference>
<proteinExistence type="predicted"/>
<sequence length="440" mass="50832">MARQAGNDENINRLNETTHYAGVADFERHCLLQPRRVSHTLPPPDAIVPYLAEAEFGDTVPLKDFTFDNSLISALVERWHPKTHMFHLSWGEVVPYGDVGIGGAAPRRQASCRSTAGGVEEGVLHAEACVTTGSCPPDAPDRRSRDPPTVRQVLYHVTDRRVSDDQQVQQSGAPGYRCSGTLRSVKHFPGRFSQWYPPDRGIYQYPLAARLVGLSQQSKDQHEARVLRWRVSIDRLRFDEDSSVPLLCFNIIRVHHVDRVKRQFNGEQQVPGTPDVWWPLKVKEWYDIWHQRFEPSRRITMHHTFDTRPTLEYYDWWRGAFRVRHLSRQEVLEDLRLPELPPDVQPTASQPRDDLALPRGVPDRRRHVREGRDDTRRPARRDRGHRERRPGEPVRRERARPRRLGVGVESDEEAEYAHQEEHGDITQHREASGPPPPPPL</sequence>
<dbReference type="InterPro" id="IPR044824">
    <property type="entry name" value="MAIN-like"/>
</dbReference>
<comment type="caution">
    <text evidence="2">The sequence shown here is derived from an EMBL/GenBank/DDBJ whole genome shotgun (WGS) entry which is preliminary data.</text>
</comment>